<dbReference type="AlphaFoldDB" id="W9JEG6"/>
<protein>
    <recommendedName>
        <fullName evidence="5">FAD-dependent oxidoreductase 2 FAD-binding domain-containing protein</fullName>
    </recommendedName>
</protein>
<dbReference type="PRINTS" id="PR00411">
    <property type="entry name" value="PNDRDTASEI"/>
</dbReference>
<keyword evidence="3" id="KW-0274">FAD</keyword>
<dbReference type="GO" id="GO:0008202">
    <property type="term" value="P:steroid metabolic process"/>
    <property type="evidence" value="ECO:0007669"/>
    <property type="project" value="UniProtKB-ARBA"/>
</dbReference>
<dbReference type="GO" id="GO:0016491">
    <property type="term" value="F:oxidoreductase activity"/>
    <property type="evidence" value="ECO:0007669"/>
    <property type="project" value="UniProtKB-KW"/>
</dbReference>
<dbReference type="PANTHER" id="PTHR43400">
    <property type="entry name" value="FUMARATE REDUCTASE"/>
    <property type="match status" value="1"/>
</dbReference>
<gene>
    <name evidence="6" type="ORF">FOZG_18413</name>
</gene>
<evidence type="ECO:0000256" key="1">
    <source>
        <dbReference type="ARBA" id="ARBA00001974"/>
    </source>
</evidence>
<accession>W9JEG6</accession>
<dbReference type="Gene3D" id="3.50.50.60">
    <property type="entry name" value="FAD/NAD(P)-binding domain"/>
    <property type="match status" value="3"/>
</dbReference>
<reference evidence="6" key="1">
    <citation type="submission" date="2011-06" db="EMBL/GenBank/DDBJ databases">
        <title>The Genome Sequence of Fusarium oxysporum Fo47.</title>
        <authorList>
            <consortium name="The Broad Institute Genome Sequencing Platform"/>
            <person name="Ma L.-J."/>
            <person name="Gale L.R."/>
            <person name="Schwartz D.C."/>
            <person name="Zhou S."/>
            <person name="Corby-Kistler H."/>
            <person name="Young S.K."/>
            <person name="Zeng Q."/>
            <person name="Gargeya S."/>
            <person name="Fitzgerald M."/>
            <person name="Haas B."/>
            <person name="Abouelleil A."/>
            <person name="Alvarado L."/>
            <person name="Arachchi H.M."/>
            <person name="Berlin A."/>
            <person name="Brown A."/>
            <person name="Chapman S.B."/>
            <person name="Chen Z."/>
            <person name="Dunbar C."/>
            <person name="Freedman E."/>
            <person name="Gearin G."/>
            <person name="Gellesch M."/>
            <person name="Goldberg J."/>
            <person name="Griggs A."/>
            <person name="Gujja S."/>
            <person name="Heiman D."/>
            <person name="Howarth C."/>
            <person name="Larson L."/>
            <person name="Lui A."/>
            <person name="MacDonald P.J.P."/>
            <person name="Mehta T."/>
            <person name="Montmayeur A."/>
            <person name="Murphy C."/>
            <person name="Neiman D."/>
            <person name="Pearson M."/>
            <person name="Priest M."/>
            <person name="Roberts A."/>
            <person name="Saif S."/>
            <person name="Shea T."/>
            <person name="Shenoy N."/>
            <person name="Sisk P."/>
            <person name="Stolte C."/>
            <person name="Sykes S."/>
            <person name="Wortman J."/>
            <person name="Nusbaum C."/>
            <person name="Birren B."/>
        </authorList>
    </citation>
    <scope>NUCLEOTIDE SEQUENCE [LARGE SCALE GENOMIC DNA]</scope>
    <source>
        <strain evidence="6">Fo47</strain>
    </source>
</reference>
<dbReference type="HOGENOM" id="CLU_011398_4_4_1"/>
<evidence type="ECO:0000259" key="5">
    <source>
        <dbReference type="Pfam" id="PF00890"/>
    </source>
</evidence>
<dbReference type="EMBL" id="JH717949">
    <property type="protein sequence ID" value="EWZ27878.1"/>
    <property type="molecule type" value="Genomic_DNA"/>
</dbReference>
<dbReference type="Proteomes" id="UP000030766">
    <property type="component" value="Unassembled WGS sequence"/>
</dbReference>
<reference evidence="6" key="2">
    <citation type="submission" date="2012-06" db="EMBL/GenBank/DDBJ databases">
        <title>Annotation of the Genome Sequence of Fusarium oxysporum Fo47.</title>
        <authorList>
            <consortium name="The Broad Institute Genomics Platform"/>
            <person name="Ma L.-J."/>
            <person name="Corby-Kistler H."/>
            <person name="Broz K."/>
            <person name="Gale L.R."/>
            <person name="Jonkers W."/>
            <person name="O'Donnell K."/>
            <person name="Ploetz R."/>
            <person name="Steinberg C."/>
            <person name="Schwartz D.C."/>
            <person name="VanEtten H."/>
            <person name="Zhou S."/>
            <person name="Young S.K."/>
            <person name="Zeng Q."/>
            <person name="Gargeya S."/>
            <person name="Fitzgerald M."/>
            <person name="Abouelleil A."/>
            <person name="Alvarado L."/>
            <person name="Chapman S.B."/>
            <person name="Gainer-Dewar J."/>
            <person name="Goldberg J."/>
            <person name="Griggs A."/>
            <person name="Gujja S."/>
            <person name="Hansen M."/>
            <person name="Howarth C."/>
            <person name="Imamovic A."/>
            <person name="Ireland A."/>
            <person name="Larimer J."/>
            <person name="McCowan C."/>
            <person name="Murphy C."/>
            <person name="Pearson M."/>
            <person name="Poon T.W."/>
            <person name="Priest M."/>
            <person name="Roberts A."/>
            <person name="Saif S."/>
            <person name="Shea T."/>
            <person name="Sykes S."/>
            <person name="Wortman J."/>
            <person name="Nusbaum C."/>
            <person name="Birren B."/>
        </authorList>
    </citation>
    <scope>NUCLEOTIDE SEQUENCE</scope>
    <source>
        <strain evidence="6">Fo47</strain>
    </source>
</reference>
<evidence type="ECO:0000256" key="2">
    <source>
        <dbReference type="ARBA" id="ARBA00022630"/>
    </source>
</evidence>
<dbReference type="SUPFAM" id="SSF51905">
    <property type="entry name" value="FAD/NAD(P)-binding domain"/>
    <property type="match status" value="1"/>
</dbReference>
<name>W9JEG6_FUSOX</name>
<dbReference type="VEuPathDB" id="FungiDB:FOZG_18413"/>
<evidence type="ECO:0000313" key="6">
    <source>
        <dbReference type="EMBL" id="EWZ27878.1"/>
    </source>
</evidence>
<evidence type="ECO:0000256" key="3">
    <source>
        <dbReference type="ARBA" id="ARBA00022827"/>
    </source>
</evidence>
<dbReference type="InterPro" id="IPR027477">
    <property type="entry name" value="Succ_DH/fumarate_Rdtase_cat_sf"/>
</dbReference>
<dbReference type="PANTHER" id="PTHR43400:SF10">
    <property type="entry name" value="3-OXOSTEROID 1-DEHYDROGENASE"/>
    <property type="match status" value="1"/>
</dbReference>
<keyword evidence="4" id="KW-0560">Oxidoreductase</keyword>
<evidence type="ECO:0000256" key="4">
    <source>
        <dbReference type="ARBA" id="ARBA00023002"/>
    </source>
</evidence>
<proteinExistence type="predicted"/>
<dbReference type="Gene3D" id="3.90.700.10">
    <property type="entry name" value="Succinate dehydrogenase/fumarate reductase flavoprotein, catalytic domain"/>
    <property type="match status" value="1"/>
</dbReference>
<dbReference type="InterPro" id="IPR050315">
    <property type="entry name" value="FAD-oxidoreductase_2"/>
</dbReference>
<dbReference type="InterPro" id="IPR036188">
    <property type="entry name" value="FAD/NAD-bd_sf"/>
</dbReference>
<dbReference type="NCBIfam" id="NF005511">
    <property type="entry name" value="PRK07121.1-4"/>
    <property type="match status" value="1"/>
</dbReference>
<dbReference type="SUPFAM" id="SSF56425">
    <property type="entry name" value="Succinate dehydrogenase/fumarate reductase flavoprotein, catalytic domain"/>
    <property type="match status" value="1"/>
</dbReference>
<dbReference type="InterPro" id="IPR003953">
    <property type="entry name" value="FAD-dep_OxRdtase_2_FAD-bd"/>
</dbReference>
<comment type="cofactor">
    <cofactor evidence="1">
        <name>FAD</name>
        <dbReference type="ChEBI" id="CHEBI:57692"/>
    </cofactor>
</comment>
<dbReference type="Pfam" id="PF00890">
    <property type="entry name" value="FAD_binding_2"/>
    <property type="match status" value="1"/>
</dbReference>
<feature type="domain" description="FAD-dependent oxidoreductase 2 FAD-binding" evidence="5">
    <location>
        <begin position="42"/>
        <end position="535"/>
    </location>
</feature>
<keyword evidence="2" id="KW-0285">Flavoprotein</keyword>
<organism evidence="6">
    <name type="scientific">Fusarium oxysporum Fo47</name>
    <dbReference type="NCBI Taxonomy" id="660027"/>
    <lineage>
        <taxon>Eukaryota</taxon>
        <taxon>Fungi</taxon>
        <taxon>Dikarya</taxon>
        <taxon>Ascomycota</taxon>
        <taxon>Pezizomycotina</taxon>
        <taxon>Sordariomycetes</taxon>
        <taxon>Hypocreomycetidae</taxon>
        <taxon>Hypocreales</taxon>
        <taxon>Nectriaceae</taxon>
        <taxon>Fusarium</taxon>
        <taxon>Fusarium oxysporum species complex</taxon>
    </lineage>
</organism>
<sequence>MFRPLVRTVQPTISNRLFSLSGIKSRPLVSLFSSDAKTREADVVVVGAGLAGVCASIAAAEKGASVILIDAGQGGGASALSGGVVYAGGGTVQQKAAGYGHDTPENMFAYLKEETRGAVDDETLRRFCNTSAQTLQWLEKHGARFEASLCPYKSSYPTDKHYLYFSGSEKSYPYNKIAQPAPRGHRMIYPGFSGCELWRVLFKSAMSLGVDFVPSSKVTRLLFDEKQRINGVETKTLSTSSTSFARHKKLSKKETRYQLMLPSLSKWYHNRALKLWNRDAQPQTLRAPSVILSAGGFAFNNDMRQTHMPEFSRVRPLGTWRDIGSGIALGKSAGASVAKMGHMSAWRFIYPPAALVEGIVVSKSGRRMLSEDVYGAALSEVMIRQHASRGFLVLDQRQWNKAKQQVFQQTAGPMLLQRLHWLYWGYKKSKSLEGLAKKFGIAARELEETVRESNAAIEGGREDSLHKPDEYRTPLSTPPFYGIDISPQPDGVQVVLGLTLGGLCVDGRTGLVLAGEKKIDGLYAAGRTAVGVCSGSYVSGLSLADCVFSGKRAGEHAAQARRER</sequence>